<proteinExistence type="predicted"/>
<evidence type="ECO:0000256" key="2">
    <source>
        <dbReference type="ARBA" id="ARBA00022676"/>
    </source>
</evidence>
<evidence type="ECO:0000256" key="8">
    <source>
        <dbReference type="SAM" id="Phobius"/>
    </source>
</evidence>
<accession>A0A1F5JPL5</accession>
<gene>
    <name evidence="11" type="ORF">A3C59_00265</name>
</gene>
<dbReference type="GO" id="GO:0099621">
    <property type="term" value="F:undecaprenyl-phosphate 4-deoxy-4-formamido-L-arabinose transferase activity"/>
    <property type="evidence" value="ECO:0007669"/>
    <property type="project" value="TreeGrafter"/>
</dbReference>
<comment type="caution">
    <text evidence="11">The sequence shown here is derived from an EMBL/GenBank/DDBJ whole genome shotgun (WGS) entry which is preliminary data.</text>
</comment>
<feature type="transmembrane region" description="Helical" evidence="8">
    <location>
        <begin position="339"/>
        <end position="359"/>
    </location>
</feature>
<dbReference type="Proteomes" id="UP000176902">
    <property type="component" value="Unassembled WGS sequence"/>
</dbReference>
<evidence type="ECO:0000256" key="1">
    <source>
        <dbReference type="ARBA" id="ARBA00022475"/>
    </source>
</evidence>
<keyword evidence="1" id="KW-1003">Cell membrane</keyword>
<name>A0A1F5JPL5_9BACT</name>
<dbReference type="PANTHER" id="PTHR48090:SF3">
    <property type="entry name" value="UNDECAPRENYL-PHOSPHATE 4-DEOXY-4-FORMAMIDO-L-ARABINOSE TRANSFERASE"/>
    <property type="match status" value="1"/>
</dbReference>
<feature type="transmembrane region" description="Helical" evidence="8">
    <location>
        <begin position="528"/>
        <end position="547"/>
    </location>
</feature>
<dbReference type="Gene3D" id="3.90.550.10">
    <property type="entry name" value="Spore Coat Polysaccharide Biosynthesis Protein SpsA, Chain A"/>
    <property type="match status" value="1"/>
</dbReference>
<evidence type="ECO:0008006" key="13">
    <source>
        <dbReference type="Google" id="ProtNLM"/>
    </source>
</evidence>
<evidence type="ECO:0000256" key="6">
    <source>
        <dbReference type="ARBA" id="ARBA00022989"/>
    </source>
</evidence>
<feature type="transmembrane region" description="Helical" evidence="8">
    <location>
        <begin position="604"/>
        <end position="620"/>
    </location>
</feature>
<sequence>MIKDLSLFFPLFNEEGNVENIVKKAKIVLEGLKIKYEIILVNDGSSDNTEKVINRLASKDTNIVAINHPKNLGYGEALKSGFYNAKYDTLVYTDGDGQFDFSEITKFLEKIEDFDVIVGHRIKRQDPFFRIVFKQGWKLSLFAFFGLTLKDVDCGFKMVKRKVLEKIPHLESQRGAMINAELVIKAKKAGFKIGQVGVNHYPRLSGKPTGASLNVIFKSYLDLLKLWWKLKDQKRLFLSLIFVLFLAAFLRFYKIEQFMIFLGDQGRDVLILKEMVKDFNFPFIGPSTSVGNIYLGPLYYYMMFIPMFLTNLNPASAAVMNAVIGVMSVFLIYYLGKVWFGRVGGLISSFLYAISPVAISYSNFSWNPNPLPFFALLTIFSIYRIEKTGNFLWVILTGASLAAALQMHYLALILIPVVAILWVHEVWYKRFYKRSLKTSFESELSNSVYKKPVKNLILGTILGKVVFLSLMSPLFIFDLKHRFVNFRAVTNLFSESNTVSGNIFTNFVKIPQIFSESLIGRYMTGENFYLTIIVSVLIIAILVRSVYRKINSRIFDWPIIALGIWLIVGLIGISFYQNEIYDHYLLFLSPAPFLLLGSLARFKVKWPIFILVVILAFVNLQKSPILKTPNNQLERTIKIAKFVIDKSEGQDFNFALLAESNYDPAYVFFLDQMGHKPKQVPAEKTSQMFVVCEDKNCDPTHDEKYELAAFGMSKIEWMENFEGLKIYKLIPNPSGKP</sequence>
<dbReference type="InterPro" id="IPR001173">
    <property type="entry name" value="Glyco_trans_2-like"/>
</dbReference>
<keyword evidence="3" id="KW-0808">Transferase</keyword>
<keyword evidence="4 8" id="KW-0812">Transmembrane</keyword>
<feature type="domain" description="Glycosyltransferase RgtA/B/C/D-like" evidence="10">
    <location>
        <begin position="297"/>
        <end position="429"/>
    </location>
</feature>
<keyword evidence="5" id="KW-0448">Lipopolysaccharide biosynthesis</keyword>
<keyword evidence="7 8" id="KW-0472">Membrane</keyword>
<organism evidence="11 12">
    <name type="scientific">Candidatus Daviesbacteria bacterium RIFCSPHIGHO2_02_FULL_36_13</name>
    <dbReference type="NCBI Taxonomy" id="1797768"/>
    <lineage>
        <taxon>Bacteria</taxon>
        <taxon>Candidatus Daviesiibacteriota</taxon>
    </lineage>
</organism>
<keyword evidence="6 8" id="KW-1133">Transmembrane helix</keyword>
<evidence type="ECO:0000313" key="12">
    <source>
        <dbReference type="Proteomes" id="UP000176902"/>
    </source>
</evidence>
<dbReference type="InterPro" id="IPR029044">
    <property type="entry name" value="Nucleotide-diphossugar_trans"/>
</dbReference>
<dbReference type="PANTHER" id="PTHR48090">
    <property type="entry name" value="UNDECAPRENYL-PHOSPHATE 4-DEOXY-4-FORMAMIDO-L-ARABINOSE TRANSFERASE-RELATED"/>
    <property type="match status" value="1"/>
</dbReference>
<evidence type="ECO:0000256" key="5">
    <source>
        <dbReference type="ARBA" id="ARBA00022985"/>
    </source>
</evidence>
<dbReference type="EMBL" id="MFCV01000045">
    <property type="protein sequence ID" value="OGE30567.1"/>
    <property type="molecule type" value="Genomic_DNA"/>
</dbReference>
<dbReference type="InterPro" id="IPR038731">
    <property type="entry name" value="RgtA/B/C-like"/>
</dbReference>
<dbReference type="InterPro" id="IPR050256">
    <property type="entry name" value="Glycosyltransferase_2"/>
</dbReference>
<dbReference type="CDD" id="cd04179">
    <property type="entry name" value="DPM_DPG-synthase_like"/>
    <property type="match status" value="1"/>
</dbReference>
<dbReference type="Pfam" id="PF13231">
    <property type="entry name" value="PMT_2"/>
    <property type="match status" value="1"/>
</dbReference>
<evidence type="ECO:0000313" key="11">
    <source>
        <dbReference type="EMBL" id="OGE30567.1"/>
    </source>
</evidence>
<reference evidence="11 12" key="1">
    <citation type="journal article" date="2016" name="Nat. Commun.">
        <title>Thousands of microbial genomes shed light on interconnected biogeochemical processes in an aquifer system.</title>
        <authorList>
            <person name="Anantharaman K."/>
            <person name="Brown C.T."/>
            <person name="Hug L.A."/>
            <person name="Sharon I."/>
            <person name="Castelle C.J."/>
            <person name="Probst A.J."/>
            <person name="Thomas B.C."/>
            <person name="Singh A."/>
            <person name="Wilkins M.J."/>
            <person name="Karaoz U."/>
            <person name="Brodie E.L."/>
            <person name="Williams K.H."/>
            <person name="Hubbard S.S."/>
            <person name="Banfield J.F."/>
        </authorList>
    </citation>
    <scope>NUCLEOTIDE SEQUENCE [LARGE SCALE GENOMIC DNA]</scope>
</reference>
<feature type="domain" description="Glycosyltransferase 2-like" evidence="9">
    <location>
        <begin position="6"/>
        <end position="167"/>
    </location>
</feature>
<evidence type="ECO:0000256" key="3">
    <source>
        <dbReference type="ARBA" id="ARBA00022679"/>
    </source>
</evidence>
<feature type="transmembrane region" description="Helical" evidence="8">
    <location>
        <begin position="456"/>
        <end position="477"/>
    </location>
</feature>
<feature type="transmembrane region" description="Helical" evidence="8">
    <location>
        <begin position="283"/>
        <end position="302"/>
    </location>
</feature>
<feature type="transmembrane region" description="Helical" evidence="8">
    <location>
        <begin position="391"/>
        <end position="424"/>
    </location>
</feature>
<evidence type="ECO:0000259" key="9">
    <source>
        <dbReference type="Pfam" id="PF00535"/>
    </source>
</evidence>
<feature type="transmembrane region" description="Helical" evidence="8">
    <location>
        <begin position="554"/>
        <end position="576"/>
    </location>
</feature>
<dbReference type="GO" id="GO:0005886">
    <property type="term" value="C:plasma membrane"/>
    <property type="evidence" value="ECO:0007669"/>
    <property type="project" value="TreeGrafter"/>
</dbReference>
<dbReference type="STRING" id="1797768.A3C59_00265"/>
<dbReference type="AlphaFoldDB" id="A0A1F5JPL5"/>
<dbReference type="SUPFAM" id="SSF53448">
    <property type="entry name" value="Nucleotide-diphospho-sugar transferases"/>
    <property type="match status" value="1"/>
</dbReference>
<keyword evidence="2" id="KW-0328">Glycosyltransferase</keyword>
<feature type="transmembrane region" description="Helical" evidence="8">
    <location>
        <begin position="236"/>
        <end position="253"/>
    </location>
</feature>
<dbReference type="Pfam" id="PF00535">
    <property type="entry name" value="Glycos_transf_2"/>
    <property type="match status" value="1"/>
</dbReference>
<evidence type="ECO:0000259" key="10">
    <source>
        <dbReference type="Pfam" id="PF13231"/>
    </source>
</evidence>
<dbReference type="GO" id="GO:0009103">
    <property type="term" value="P:lipopolysaccharide biosynthetic process"/>
    <property type="evidence" value="ECO:0007669"/>
    <property type="project" value="UniProtKB-KW"/>
</dbReference>
<evidence type="ECO:0000256" key="7">
    <source>
        <dbReference type="ARBA" id="ARBA00023136"/>
    </source>
</evidence>
<protein>
    <recommendedName>
        <fullName evidence="13">Glycosyltransferase 2-like domain-containing protein</fullName>
    </recommendedName>
</protein>
<feature type="transmembrane region" description="Helical" evidence="8">
    <location>
        <begin position="314"/>
        <end position="333"/>
    </location>
</feature>
<evidence type="ECO:0000256" key="4">
    <source>
        <dbReference type="ARBA" id="ARBA00022692"/>
    </source>
</evidence>